<organism evidence="2 3">
    <name type="scientific">Corynebacterium vitaeruminis DSM 20294</name>
    <dbReference type="NCBI Taxonomy" id="1224164"/>
    <lineage>
        <taxon>Bacteria</taxon>
        <taxon>Bacillati</taxon>
        <taxon>Actinomycetota</taxon>
        <taxon>Actinomycetes</taxon>
        <taxon>Mycobacteriales</taxon>
        <taxon>Corynebacteriaceae</taxon>
        <taxon>Corynebacterium</taxon>
    </lineage>
</organism>
<dbReference type="EMBL" id="CP004353">
    <property type="protein sequence ID" value="AHI22630.1"/>
    <property type="molecule type" value="Genomic_DNA"/>
</dbReference>
<protein>
    <submittedName>
        <fullName evidence="2">Nudix-related transcriptional regulator</fullName>
    </submittedName>
</protein>
<reference evidence="2 3" key="1">
    <citation type="submission" date="2013-02" db="EMBL/GenBank/DDBJ databases">
        <title>The complete genome sequence of Corynebacterium vitaeruminis DSM 20294.</title>
        <authorList>
            <person name="Ruckert C."/>
            <person name="Albersmeier A."/>
            <person name="Kalinowski J."/>
        </authorList>
    </citation>
    <scope>NUCLEOTIDE SEQUENCE [LARGE SCALE GENOMIC DNA]</scope>
    <source>
        <strain evidence="3">ATCC 10234</strain>
    </source>
</reference>
<dbReference type="STRING" id="1224164.B843_06225"/>
<evidence type="ECO:0000259" key="1">
    <source>
        <dbReference type="Pfam" id="PF21906"/>
    </source>
</evidence>
<dbReference type="PATRIC" id="fig|1224164.3.peg.1250"/>
<dbReference type="eggNOG" id="COG1051">
    <property type="taxonomic scope" value="Bacteria"/>
</dbReference>
<sequence length="259" mass="28666">MANWTRLNVAERRMKPPTVAVSTIAFSLEVPDYALAGTREGVTLPAGEDPRCGTRAPSALWIPLVRRIRAPFVGAWALPGGPTRWDQTLTETAMDTLVAATGATPNYLEQLYSFGSVERSAEAERLVTIAYWAQFNHADLVSAAGREASTSENADGNVAWFSVDELPELAFDHGEIIRVGLDRLRAKTTYSVVAHRFLGEEFTLAQLRTVHEVILEHRLDPANFRRQILSSESVEETGNVLTGTKHRPAKLYRFTCGRD</sequence>
<gene>
    <name evidence="2" type="ORF">B843_06225</name>
</gene>
<keyword evidence="3" id="KW-1185">Reference proteome</keyword>
<dbReference type="PANTHER" id="PTHR43736">
    <property type="entry name" value="ADP-RIBOSE PYROPHOSPHATASE"/>
    <property type="match status" value="1"/>
</dbReference>
<accession>W5Y163</accession>
<name>W5Y163_9CORY</name>
<dbReference type="InterPro" id="IPR036390">
    <property type="entry name" value="WH_DNA-bd_sf"/>
</dbReference>
<dbReference type="KEGG" id="cvt:B843_06225"/>
<feature type="domain" description="NrtR DNA-binding winged helix" evidence="1">
    <location>
        <begin position="197"/>
        <end position="254"/>
    </location>
</feature>
<dbReference type="PANTHER" id="PTHR43736:SF4">
    <property type="entry name" value="SLR1690 PROTEIN"/>
    <property type="match status" value="1"/>
</dbReference>
<evidence type="ECO:0000313" key="2">
    <source>
        <dbReference type="EMBL" id="AHI22630.1"/>
    </source>
</evidence>
<dbReference type="RefSeq" id="WP_038595352.1">
    <property type="nucleotide sequence ID" value="NZ_CP004353.1"/>
</dbReference>
<dbReference type="SUPFAM" id="SSF46785">
    <property type="entry name" value="Winged helix' DNA-binding domain"/>
    <property type="match status" value="1"/>
</dbReference>
<dbReference type="HOGENOM" id="CLU_037162_3_2_11"/>
<dbReference type="InterPro" id="IPR036388">
    <property type="entry name" value="WH-like_DNA-bd_sf"/>
</dbReference>
<dbReference type="Proteomes" id="UP000019222">
    <property type="component" value="Chromosome"/>
</dbReference>
<dbReference type="Gene3D" id="3.90.79.10">
    <property type="entry name" value="Nucleoside Triphosphate Pyrophosphohydrolase"/>
    <property type="match status" value="1"/>
</dbReference>
<dbReference type="InterPro" id="IPR015797">
    <property type="entry name" value="NUDIX_hydrolase-like_dom_sf"/>
</dbReference>
<dbReference type="Pfam" id="PF21906">
    <property type="entry name" value="WHD_NrtR"/>
    <property type="match status" value="1"/>
</dbReference>
<evidence type="ECO:0000313" key="3">
    <source>
        <dbReference type="Proteomes" id="UP000019222"/>
    </source>
</evidence>
<dbReference type="Gene3D" id="1.10.10.10">
    <property type="entry name" value="Winged helix-like DNA-binding domain superfamily/Winged helix DNA-binding domain"/>
    <property type="match status" value="1"/>
</dbReference>
<dbReference type="AlphaFoldDB" id="W5Y163"/>
<proteinExistence type="predicted"/>
<dbReference type="CDD" id="cd18873">
    <property type="entry name" value="NUDIX_NadM_like"/>
    <property type="match status" value="1"/>
</dbReference>
<dbReference type="InterPro" id="IPR054105">
    <property type="entry name" value="WHD_NrtR"/>
</dbReference>
<dbReference type="SUPFAM" id="SSF55811">
    <property type="entry name" value="Nudix"/>
    <property type="match status" value="1"/>
</dbReference>